<evidence type="ECO:0000313" key="5">
    <source>
        <dbReference type="Proteomes" id="UP000249645"/>
    </source>
</evidence>
<comment type="caution">
    <text evidence="4">The sequence shown here is derived from an EMBL/GenBank/DDBJ whole genome shotgun (WGS) entry which is preliminary data.</text>
</comment>
<organism evidence="4 5">
    <name type="scientific">Pseudopedobacter saltans</name>
    <dbReference type="NCBI Taxonomy" id="151895"/>
    <lineage>
        <taxon>Bacteria</taxon>
        <taxon>Pseudomonadati</taxon>
        <taxon>Bacteroidota</taxon>
        <taxon>Sphingobacteriia</taxon>
        <taxon>Sphingobacteriales</taxon>
        <taxon>Sphingobacteriaceae</taxon>
        <taxon>Pseudopedobacter</taxon>
    </lineage>
</organism>
<dbReference type="InterPro" id="IPR003719">
    <property type="entry name" value="Phenazine_PhzF-like"/>
</dbReference>
<comment type="similarity">
    <text evidence="1">Belongs to the PhzF family.</text>
</comment>
<dbReference type="GO" id="GO:0016853">
    <property type="term" value="F:isomerase activity"/>
    <property type="evidence" value="ECO:0007669"/>
    <property type="project" value="UniProtKB-KW"/>
</dbReference>
<keyword evidence="2" id="KW-0413">Isomerase</keyword>
<dbReference type="Gene3D" id="3.10.310.10">
    <property type="entry name" value="Diaminopimelate Epimerase, Chain A, domain 1"/>
    <property type="match status" value="2"/>
</dbReference>
<dbReference type="Pfam" id="PF02567">
    <property type="entry name" value="PhzC-PhzF"/>
    <property type="match status" value="1"/>
</dbReference>
<accession>A0A2W5FC72</accession>
<evidence type="ECO:0000256" key="2">
    <source>
        <dbReference type="ARBA" id="ARBA00023235"/>
    </source>
</evidence>
<dbReference type="EMBL" id="QFOI01000003">
    <property type="protein sequence ID" value="PZP52563.1"/>
    <property type="molecule type" value="Genomic_DNA"/>
</dbReference>
<feature type="active site" evidence="3">
    <location>
        <position position="44"/>
    </location>
</feature>
<dbReference type="SUPFAM" id="SSF54506">
    <property type="entry name" value="Diaminopimelate epimerase-like"/>
    <property type="match status" value="1"/>
</dbReference>
<dbReference type="NCBIfam" id="TIGR00654">
    <property type="entry name" value="PhzF_family"/>
    <property type="match status" value="1"/>
</dbReference>
<evidence type="ECO:0000313" key="4">
    <source>
        <dbReference type="EMBL" id="PZP52563.1"/>
    </source>
</evidence>
<reference evidence="4 5" key="1">
    <citation type="submission" date="2017-11" db="EMBL/GenBank/DDBJ databases">
        <title>Infants hospitalized years apart are colonized by the same room-sourced microbial strains.</title>
        <authorList>
            <person name="Brooks B."/>
            <person name="Olm M.R."/>
            <person name="Firek B.A."/>
            <person name="Baker R."/>
            <person name="Thomas B.C."/>
            <person name="Morowitz M.J."/>
            <person name="Banfield J.F."/>
        </authorList>
    </citation>
    <scope>NUCLEOTIDE SEQUENCE [LARGE SCALE GENOMIC DNA]</scope>
    <source>
        <strain evidence="4">S2_009_000_R2_76</strain>
    </source>
</reference>
<protein>
    <submittedName>
        <fullName evidence="4">Oxidoreductase</fullName>
    </submittedName>
</protein>
<evidence type="ECO:0000256" key="3">
    <source>
        <dbReference type="PIRSR" id="PIRSR016184-1"/>
    </source>
</evidence>
<dbReference type="Proteomes" id="UP000249645">
    <property type="component" value="Unassembled WGS sequence"/>
</dbReference>
<dbReference type="PANTHER" id="PTHR13774">
    <property type="entry name" value="PHENAZINE BIOSYNTHESIS PROTEIN"/>
    <property type="match status" value="1"/>
</dbReference>
<dbReference type="PIRSF" id="PIRSF016184">
    <property type="entry name" value="PhzC_PhzF"/>
    <property type="match status" value="1"/>
</dbReference>
<proteinExistence type="inferred from homology"/>
<dbReference type="GO" id="GO:0005737">
    <property type="term" value="C:cytoplasm"/>
    <property type="evidence" value="ECO:0007669"/>
    <property type="project" value="TreeGrafter"/>
</dbReference>
<evidence type="ECO:0000256" key="1">
    <source>
        <dbReference type="ARBA" id="ARBA00008270"/>
    </source>
</evidence>
<gene>
    <name evidence="4" type="ORF">DI598_00525</name>
</gene>
<sequence>MEIYQVDAFASHTFGGNPAAVCILDQALDKEIMQSIAMENNVSETAYVWPIGENNFHLKWFTPELEIELCGHATLASAHILWETGRVSSGKTISFETLSGTLKASQKDNWITLDFPVVRLTKDVIPSELEAIFPTAKNITATASHKYIVELEDEKAVRNYNPDFELLKNYNTIITAQGDDQYDFVSRFFAIPVGVPEDPVTGSAHCVLAPYWESKLDKNIFVAYQASKRGGELQIKISDGRVFLSGKGITVIKGTFYI</sequence>
<dbReference type="AlphaFoldDB" id="A0A2W5FC72"/>
<name>A0A2W5FC72_9SPHI</name>
<dbReference type="PANTHER" id="PTHR13774:SF17">
    <property type="entry name" value="PHENAZINE BIOSYNTHESIS-LIKE DOMAIN-CONTAINING PROTEIN"/>
    <property type="match status" value="1"/>
</dbReference>